<evidence type="ECO:0000256" key="2">
    <source>
        <dbReference type="ARBA" id="ARBA00023098"/>
    </source>
</evidence>
<keyword evidence="3" id="KW-0812">Transmembrane</keyword>
<evidence type="ECO:0000256" key="3">
    <source>
        <dbReference type="SAM" id="Phobius"/>
    </source>
</evidence>
<reference evidence="4 6" key="2">
    <citation type="journal article" date="2018" name="Plant J.">
        <title>The Physcomitrella patens chromosome-scale assembly reveals moss genome structure and evolution.</title>
        <authorList>
            <person name="Lang D."/>
            <person name="Ullrich K.K."/>
            <person name="Murat F."/>
            <person name="Fuchs J."/>
            <person name="Jenkins J."/>
            <person name="Haas F.B."/>
            <person name="Piednoel M."/>
            <person name="Gundlach H."/>
            <person name="Van Bel M."/>
            <person name="Meyberg R."/>
            <person name="Vives C."/>
            <person name="Morata J."/>
            <person name="Symeonidi A."/>
            <person name="Hiss M."/>
            <person name="Muchero W."/>
            <person name="Kamisugi Y."/>
            <person name="Saleh O."/>
            <person name="Blanc G."/>
            <person name="Decker E.L."/>
            <person name="van Gessel N."/>
            <person name="Grimwood J."/>
            <person name="Hayes R.D."/>
            <person name="Graham S.W."/>
            <person name="Gunter L.E."/>
            <person name="McDaniel S.F."/>
            <person name="Hoernstein S.N.W."/>
            <person name="Larsson A."/>
            <person name="Li F.W."/>
            <person name="Perroud P.F."/>
            <person name="Phillips J."/>
            <person name="Ranjan P."/>
            <person name="Rokshar D.S."/>
            <person name="Rothfels C.J."/>
            <person name="Schneider L."/>
            <person name="Shu S."/>
            <person name="Stevenson D.W."/>
            <person name="Thummler F."/>
            <person name="Tillich M."/>
            <person name="Villarreal Aguilar J.C."/>
            <person name="Widiez T."/>
            <person name="Wong G.K."/>
            <person name="Wymore A."/>
            <person name="Zhang Y."/>
            <person name="Zimmer A.D."/>
            <person name="Quatrano R.S."/>
            <person name="Mayer K.F.X."/>
            <person name="Goodstein D."/>
            <person name="Casacuberta J.M."/>
            <person name="Vandepoele K."/>
            <person name="Reski R."/>
            <person name="Cuming A.C."/>
            <person name="Tuskan G.A."/>
            <person name="Maumus F."/>
            <person name="Salse J."/>
            <person name="Schmutz J."/>
            <person name="Rensing S.A."/>
        </authorList>
    </citation>
    <scope>NUCLEOTIDE SEQUENCE [LARGE SCALE GENOMIC DNA]</scope>
    <source>
        <strain evidence="5 6">cv. Gransden 2004</strain>
    </source>
</reference>
<gene>
    <name evidence="4" type="ORF">PHYPA_001029</name>
</gene>
<dbReference type="EMBL" id="ABEU02000001">
    <property type="protein sequence ID" value="PNR62605.1"/>
    <property type="molecule type" value="Genomic_DNA"/>
</dbReference>
<feature type="transmembrane region" description="Helical" evidence="3">
    <location>
        <begin position="57"/>
        <end position="78"/>
    </location>
</feature>
<dbReference type="GO" id="GO:0016787">
    <property type="term" value="F:hydrolase activity"/>
    <property type="evidence" value="ECO:0007669"/>
    <property type="project" value="UniProtKB-KW"/>
</dbReference>
<dbReference type="PANTHER" id="PTHR46020">
    <property type="entry name" value="OSJNBB0059K02.9 PROTEIN"/>
    <property type="match status" value="1"/>
</dbReference>
<sequence>MSSVMNSVYSVATVRYLQHYGDQNLDKAYLYVFNSSNNRKQPQPAGRFSDGKIQADWFMLGATFDLCGFALLFVVDLLRFAYPLLYLYSTAGATFSAINFAGWSAWVTYAFGEESLVALINNIALFLRADHYFKTALANALTLLSAVGNDYLASK</sequence>
<accession>A0A2K1L9A0</accession>
<organism evidence="4">
    <name type="scientific">Physcomitrium patens</name>
    <name type="common">Spreading-leaved earth moss</name>
    <name type="synonym">Physcomitrella patens</name>
    <dbReference type="NCBI Taxonomy" id="3218"/>
    <lineage>
        <taxon>Eukaryota</taxon>
        <taxon>Viridiplantae</taxon>
        <taxon>Streptophyta</taxon>
        <taxon>Embryophyta</taxon>
        <taxon>Bryophyta</taxon>
        <taxon>Bryophytina</taxon>
        <taxon>Bryopsida</taxon>
        <taxon>Funariidae</taxon>
        <taxon>Funariales</taxon>
        <taxon>Funariaceae</taxon>
        <taxon>Physcomitrium</taxon>
    </lineage>
</organism>
<reference evidence="4 6" key="1">
    <citation type="journal article" date="2008" name="Science">
        <title>The Physcomitrella genome reveals evolutionary insights into the conquest of land by plants.</title>
        <authorList>
            <person name="Rensing S."/>
            <person name="Lang D."/>
            <person name="Zimmer A."/>
            <person name="Terry A."/>
            <person name="Salamov A."/>
            <person name="Shapiro H."/>
            <person name="Nishiyama T."/>
            <person name="Perroud P.-F."/>
            <person name="Lindquist E."/>
            <person name="Kamisugi Y."/>
            <person name="Tanahashi T."/>
            <person name="Sakakibara K."/>
            <person name="Fujita T."/>
            <person name="Oishi K."/>
            <person name="Shin-I T."/>
            <person name="Kuroki Y."/>
            <person name="Toyoda A."/>
            <person name="Suzuki Y."/>
            <person name="Hashimoto A."/>
            <person name="Yamaguchi K."/>
            <person name="Sugano A."/>
            <person name="Kohara Y."/>
            <person name="Fujiyama A."/>
            <person name="Anterola A."/>
            <person name="Aoki S."/>
            <person name="Ashton N."/>
            <person name="Barbazuk W.B."/>
            <person name="Barker E."/>
            <person name="Bennetzen J."/>
            <person name="Bezanilla M."/>
            <person name="Blankenship R."/>
            <person name="Cho S.H."/>
            <person name="Dutcher S."/>
            <person name="Estelle M."/>
            <person name="Fawcett J.A."/>
            <person name="Gundlach H."/>
            <person name="Hanada K."/>
            <person name="Heyl A."/>
            <person name="Hicks K.A."/>
            <person name="Hugh J."/>
            <person name="Lohr M."/>
            <person name="Mayer K."/>
            <person name="Melkozernov A."/>
            <person name="Murata T."/>
            <person name="Nelson D."/>
            <person name="Pils B."/>
            <person name="Prigge M."/>
            <person name="Reiss B."/>
            <person name="Renner T."/>
            <person name="Rombauts S."/>
            <person name="Rushton P."/>
            <person name="Sanderfoot A."/>
            <person name="Schween G."/>
            <person name="Shiu S.-H."/>
            <person name="Stueber K."/>
            <person name="Theodoulou F.L."/>
            <person name="Tu H."/>
            <person name="Van de Peer Y."/>
            <person name="Verrier P.J."/>
            <person name="Waters E."/>
            <person name="Wood A."/>
            <person name="Yang L."/>
            <person name="Cove D."/>
            <person name="Cuming A."/>
            <person name="Hasebe M."/>
            <person name="Lucas S."/>
            <person name="Mishler D.B."/>
            <person name="Reski R."/>
            <person name="Grigoriev I."/>
            <person name="Quatrano R.S."/>
            <person name="Boore J.L."/>
        </authorList>
    </citation>
    <scope>NUCLEOTIDE SEQUENCE [LARGE SCALE GENOMIC DNA]</scope>
    <source>
        <strain evidence="5 6">cv. Gransden 2004</strain>
    </source>
</reference>
<keyword evidence="3" id="KW-1133">Transmembrane helix</keyword>
<protein>
    <submittedName>
        <fullName evidence="4 5">Uncharacterized protein</fullName>
    </submittedName>
</protein>
<evidence type="ECO:0000313" key="4">
    <source>
        <dbReference type="EMBL" id="PNR62605.1"/>
    </source>
</evidence>
<keyword evidence="6" id="KW-1185">Reference proteome</keyword>
<dbReference type="PANTHER" id="PTHR46020:SF4">
    <property type="entry name" value="OS04G0650200 PROTEIN"/>
    <property type="match status" value="1"/>
</dbReference>
<reference evidence="5" key="3">
    <citation type="submission" date="2020-12" db="UniProtKB">
        <authorList>
            <consortium name="EnsemblPlants"/>
        </authorList>
    </citation>
    <scope>IDENTIFICATION</scope>
</reference>
<dbReference type="AlphaFoldDB" id="A0A2K1L9A0"/>
<evidence type="ECO:0000313" key="6">
    <source>
        <dbReference type="Proteomes" id="UP000006727"/>
    </source>
</evidence>
<dbReference type="InParanoid" id="A0A2K1L9A0"/>
<keyword evidence="1" id="KW-0378">Hydrolase</keyword>
<evidence type="ECO:0000256" key="1">
    <source>
        <dbReference type="ARBA" id="ARBA00022801"/>
    </source>
</evidence>
<dbReference type="GO" id="GO:0006629">
    <property type="term" value="P:lipid metabolic process"/>
    <property type="evidence" value="ECO:0007669"/>
    <property type="project" value="UniProtKB-KW"/>
</dbReference>
<dbReference type="Gramene" id="Pp3c1_22780V3.1">
    <property type="protein sequence ID" value="Pp3c1_22780V3.1"/>
    <property type="gene ID" value="Pp3c1_22780"/>
</dbReference>
<dbReference type="Proteomes" id="UP000006727">
    <property type="component" value="Chromosome 1"/>
</dbReference>
<name>A0A2K1L9A0_PHYPA</name>
<dbReference type="PaxDb" id="3218-PP1S59_289V6.1"/>
<evidence type="ECO:0000313" key="5">
    <source>
        <dbReference type="EnsemblPlants" id="Pp3c1_22780V3.1"/>
    </source>
</evidence>
<feature type="transmembrane region" description="Helical" evidence="3">
    <location>
        <begin position="85"/>
        <end position="111"/>
    </location>
</feature>
<keyword evidence="2" id="KW-0443">Lipid metabolism</keyword>
<proteinExistence type="predicted"/>
<dbReference type="EnsemblPlants" id="Pp3c1_22780V3.1">
    <property type="protein sequence ID" value="Pp3c1_22780V3.1"/>
    <property type="gene ID" value="Pp3c1_22780"/>
</dbReference>
<keyword evidence="3" id="KW-0472">Membrane</keyword>